<dbReference type="EMBL" id="BAABME010001107">
    <property type="protein sequence ID" value="GAA0147613.1"/>
    <property type="molecule type" value="Genomic_DNA"/>
</dbReference>
<dbReference type="PANTHER" id="PTHR35986">
    <property type="entry name" value="EXPRESSED PROTEIN"/>
    <property type="match status" value="1"/>
</dbReference>
<evidence type="ECO:0000313" key="2">
    <source>
        <dbReference type="EMBL" id="GAA0147613.1"/>
    </source>
</evidence>
<dbReference type="AlphaFoldDB" id="A0AAV3P8U1"/>
<proteinExistence type="predicted"/>
<name>A0AAV3P8U1_LITER</name>
<evidence type="ECO:0000256" key="1">
    <source>
        <dbReference type="SAM" id="MobiDB-lite"/>
    </source>
</evidence>
<feature type="compositionally biased region" description="Basic residues" evidence="1">
    <location>
        <begin position="230"/>
        <end position="248"/>
    </location>
</feature>
<gene>
    <name evidence="2" type="ORF">LIER_07270</name>
</gene>
<sequence>MGKMGEALVDLEKILRSNKVNAMTLEEANIIMACKAQGIRDLVIGSATSTMVAYLATPKLGRVNRICLTTGVGSCVGLWWFGRSLDSCVDHILSMEGKRIKDELAKIVLMKYRDNPSVMQRVSKHFYSENVYDDSSMDRPKLRWRKRTFYSDPIAYQRMRTHADDPDNEITYKERTTAADKIKMLRNQEYIRTTVDSIVDPFDHVFGLAPPMSENHQPDSSVLHAQSTHSQRRSRRRHRKRHHENVED</sequence>
<dbReference type="PANTHER" id="PTHR35986:SF1">
    <property type="entry name" value="OS10G0430800 PROTEIN"/>
    <property type="match status" value="1"/>
</dbReference>
<feature type="region of interest" description="Disordered" evidence="1">
    <location>
        <begin position="209"/>
        <end position="248"/>
    </location>
</feature>
<organism evidence="2 3">
    <name type="scientific">Lithospermum erythrorhizon</name>
    <name type="common">Purple gromwell</name>
    <name type="synonym">Lithospermum officinale var. erythrorhizon</name>
    <dbReference type="NCBI Taxonomy" id="34254"/>
    <lineage>
        <taxon>Eukaryota</taxon>
        <taxon>Viridiplantae</taxon>
        <taxon>Streptophyta</taxon>
        <taxon>Embryophyta</taxon>
        <taxon>Tracheophyta</taxon>
        <taxon>Spermatophyta</taxon>
        <taxon>Magnoliopsida</taxon>
        <taxon>eudicotyledons</taxon>
        <taxon>Gunneridae</taxon>
        <taxon>Pentapetalae</taxon>
        <taxon>asterids</taxon>
        <taxon>lamiids</taxon>
        <taxon>Boraginales</taxon>
        <taxon>Boraginaceae</taxon>
        <taxon>Boraginoideae</taxon>
        <taxon>Lithospermeae</taxon>
        <taxon>Lithospermum</taxon>
    </lineage>
</organism>
<protein>
    <submittedName>
        <fullName evidence="2">Uncharacterized protein</fullName>
    </submittedName>
</protein>
<comment type="caution">
    <text evidence="2">The sequence shown here is derived from an EMBL/GenBank/DDBJ whole genome shotgun (WGS) entry which is preliminary data.</text>
</comment>
<feature type="compositionally biased region" description="Polar residues" evidence="1">
    <location>
        <begin position="214"/>
        <end position="228"/>
    </location>
</feature>
<dbReference type="Proteomes" id="UP001454036">
    <property type="component" value="Unassembled WGS sequence"/>
</dbReference>
<reference evidence="2 3" key="1">
    <citation type="submission" date="2024-01" db="EMBL/GenBank/DDBJ databases">
        <title>The complete chloroplast genome sequence of Lithospermum erythrorhizon: insights into the phylogenetic relationship among Boraginaceae species and the maternal lineages of purple gromwells.</title>
        <authorList>
            <person name="Okada T."/>
            <person name="Watanabe K."/>
        </authorList>
    </citation>
    <scope>NUCLEOTIDE SEQUENCE [LARGE SCALE GENOMIC DNA]</scope>
</reference>
<accession>A0AAV3P8U1</accession>
<keyword evidence="3" id="KW-1185">Reference proteome</keyword>
<evidence type="ECO:0000313" key="3">
    <source>
        <dbReference type="Proteomes" id="UP001454036"/>
    </source>
</evidence>